<feature type="transmembrane region" description="Helical" evidence="1">
    <location>
        <begin position="12"/>
        <end position="33"/>
    </location>
</feature>
<gene>
    <name evidence="2" type="ORF">NM04_02480</name>
</gene>
<keyword evidence="1" id="KW-1133">Transmembrane helix</keyword>
<evidence type="ECO:0000313" key="3">
    <source>
        <dbReference type="Proteomes" id="UP000283254"/>
    </source>
</evidence>
<organism evidence="2 3">
    <name type="scientific">Massilia aurea</name>
    <dbReference type="NCBI Taxonomy" id="373040"/>
    <lineage>
        <taxon>Bacteria</taxon>
        <taxon>Pseudomonadati</taxon>
        <taxon>Pseudomonadota</taxon>
        <taxon>Betaproteobacteria</taxon>
        <taxon>Burkholderiales</taxon>
        <taxon>Oxalobacteraceae</taxon>
        <taxon>Telluria group</taxon>
        <taxon>Massilia</taxon>
    </lineage>
</organism>
<keyword evidence="1" id="KW-0812">Transmembrane</keyword>
<comment type="caution">
    <text evidence="2">The sequence shown here is derived from an EMBL/GenBank/DDBJ whole genome shotgun (WGS) entry which is preliminary data.</text>
</comment>
<keyword evidence="3" id="KW-1185">Reference proteome</keyword>
<dbReference type="InterPro" id="IPR012902">
    <property type="entry name" value="N_methyl_site"/>
</dbReference>
<proteinExistence type="predicted"/>
<sequence>MSNNTRMAGVTLVELIVAIVIVGIALAGLVAAYNRASVASADPVVNQQMLAIAESMMEEVMLKPYAGDGAPGATRAQYDEIGDYANYASQPVTDADGAPIAGLDRYTVSVAVGPVANALPDVAAADARRIDVTVTHGTGSLTLSGWRTRP</sequence>
<reference evidence="2" key="1">
    <citation type="submission" date="2014-10" db="EMBL/GenBank/DDBJ databases">
        <title>Massilia sp. genome.</title>
        <authorList>
            <person name="Xu B."/>
            <person name="Dai L."/>
            <person name="Huang Z."/>
        </authorList>
    </citation>
    <scope>NUCLEOTIDE SEQUENCE [LARGE SCALE GENOMIC DNA]</scope>
    <source>
        <strain evidence="2">CFS-1</strain>
    </source>
</reference>
<evidence type="ECO:0008006" key="4">
    <source>
        <dbReference type="Google" id="ProtNLM"/>
    </source>
</evidence>
<dbReference type="PROSITE" id="PS00409">
    <property type="entry name" value="PROKAR_NTER_METHYL"/>
    <property type="match status" value="1"/>
</dbReference>
<dbReference type="RefSeq" id="WP_183407314.1">
    <property type="nucleotide sequence ID" value="NZ_JSAB01000020.1"/>
</dbReference>
<dbReference type="Proteomes" id="UP000283254">
    <property type="component" value="Unassembled WGS sequence"/>
</dbReference>
<dbReference type="Gene3D" id="3.30.700.10">
    <property type="entry name" value="Glycoprotein, Type 4 Pilin"/>
    <property type="match status" value="1"/>
</dbReference>
<dbReference type="InterPro" id="IPR045584">
    <property type="entry name" value="Pilin-like"/>
</dbReference>
<name>A0A422QQS5_9BURK</name>
<evidence type="ECO:0000256" key="1">
    <source>
        <dbReference type="SAM" id="Phobius"/>
    </source>
</evidence>
<dbReference type="AlphaFoldDB" id="A0A422QQS5"/>
<dbReference type="NCBIfam" id="TIGR02532">
    <property type="entry name" value="IV_pilin_GFxxxE"/>
    <property type="match status" value="1"/>
</dbReference>
<dbReference type="SUPFAM" id="SSF54523">
    <property type="entry name" value="Pili subunits"/>
    <property type="match status" value="1"/>
</dbReference>
<dbReference type="Pfam" id="PF07963">
    <property type="entry name" value="N_methyl"/>
    <property type="match status" value="1"/>
</dbReference>
<keyword evidence="1" id="KW-0472">Membrane</keyword>
<evidence type="ECO:0000313" key="2">
    <source>
        <dbReference type="EMBL" id="RNF32305.1"/>
    </source>
</evidence>
<protein>
    <recommendedName>
        <fullName evidence="4">Pilus assembly protein MshD</fullName>
    </recommendedName>
</protein>
<dbReference type="EMBL" id="JSAB01000020">
    <property type="protein sequence ID" value="RNF32305.1"/>
    <property type="molecule type" value="Genomic_DNA"/>
</dbReference>
<accession>A0A422QQS5</accession>